<dbReference type="HAMAP" id="MF_00316">
    <property type="entry name" value="MobA"/>
    <property type="match status" value="1"/>
</dbReference>
<dbReference type="PANTHER" id="PTHR19136:SF81">
    <property type="entry name" value="MOLYBDENUM COFACTOR GUANYLYLTRANSFERASE"/>
    <property type="match status" value="1"/>
</dbReference>
<keyword evidence="10" id="KW-0548">Nucleotidyltransferase</keyword>
<feature type="binding site" evidence="8">
    <location>
        <position position="94"/>
    </location>
    <ligand>
        <name>GTP</name>
        <dbReference type="ChEBI" id="CHEBI:37565"/>
    </ligand>
</feature>
<dbReference type="CDD" id="cd02503">
    <property type="entry name" value="MobA"/>
    <property type="match status" value="1"/>
</dbReference>
<dbReference type="Proteomes" id="UP000028868">
    <property type="component" value="Unassembled WGS sequence"/>
</dbReference>
<keyword evidence="6 8" id="KW-0342">GTP-binding</keyword>
<comment type="domain">
    <text evidence="8">The N-terminal domain determines nucleotide recognition and specific binding, while the C-terminal domain determines the specific binding to the target protein.</text>
</comment>
<feature type="binding site" evidence="8">
    <location>
        <position position="51"/>
    </location>
    <ligand>
        <name>GTP</name>
        <dbReference type="ChEBI" id="CHEBI:37565"/>
    </ligand>
</feature>
<comment type="subcellular location">
    <subcellularLocation>
        <location evidence="8">Cytoplasm</location>
    </subcellularLocation>
</comment>
<keyword evidence="7 8" id="KW-0501">Molybdenum cofactor biosynthesis</keyword>
<evidence type="ECO:0000256" key="2">
    <source>
        <dbReference type="ARBA" id="ARBA00022679"/>
    </source>
</evidence>
<evidence type="ECO:0000256" key="5">
    <source>
        <dbReference type="ARBA" id="ARBA00022842"/>
    </source>
</evidence>
<dbReference type="EMBL" id="CCDI010000001">
    <property type="protein sequence ID" value="CDQ22024.1"/>
    <property type="molecule type" value="Genomic_DNA"/>
</dbReference>
<dbReference type="InterPro" id="IPR013482">
    <property type="entry name" value="Molybde_CF_guanTrfase"/>
</dbReference>
<feature type="binding site" evidence="8">
    <location>
        <position position="23"/>
    </location>
    <ligand>
        <name>GTP</name>
        <dbReference type="ChEBI" id="CHEBI:37565"/>
    </ligand>
</feature>
<evidence type="ECO:0000256" key="4">
    <source>
        <dbReference type="ARBA" id="ARBA00022741"/>
    </source>
</evidence>
<evidence type="ECO:0000313" key="11">
    <source>
        <dbReference type="Proteomes" id="UP000028868"/>
    </source>
</evidence>
<sequence length="199" mass="22175">MMEGKVCGVILNGGGSTRMGSDKSALSLGALTPVELITSTLAQLTDTIVVNQNYCDHPRFLTIPDRFKNAGPLSGVHAVMKARSESWFVLAPCDTPFIMEDVYRKLMSEVNHSDDVVIPVHGYRLHPLSGVYHRRIFPQLETYLSNGGRKVIGLFDKVKVKKVHTFPGVEAGKLARHFFNMNTPEEYAKAKDLLESWNK</sequence>
<evidence type="ECO:0000256" key="3">
    <source>
        <dbReference type="ARBA" id="ARBA00022723"/>
    </source>
</evidence>
<keyword evidence="2 8" id="KW-0808">Transferase</keyword>
<comment type="function">
    <text evidence="8">Transfers a GMP moiety from GTP to Mo-molybdopterin (Mo-MPT) cofactor (Moco or molybdenum cofactor) to form Mo-molybdopterin guanine dinucleotide (Mo-MGD) cofactor.</text>
</comment>
<keyword evidence="1 8" id="KW-0963">Cytoplasm</keyword>
<evidence type="ECO:0000256" key="8">
    <source>
        <dbReference type="HAMAP-Rule" id="MF_00316"/>
    </source>
</evidence>
<dbReference type="InterPro" id="IPR029044">
    <property type="entry name" value="Nucleotide-diphossugar_trans"/>
</dbReference>
<comment type="cofactor">
    <cofactor evidence="8">
        <name>Mg(2+)</name>
        <dbReference type="ChEBI" id="CHEBI:18420"/>
    </cofactor>
</comment>
<proteinExistence type="inferred from homology"/>
<reference evidence="10 11" key="2">
    <citation type="submission" date="2014-05" db="EMBL/GenBank/DDBJ databases">
        <title>Draft genome sequence of Halobacillus karajensis HK-03.</title>
        <authorList>
            <person name="Khelaifia S."/>
            <person name="Croce O."/>
            <person name="Lagier J.C."/>
            <person name="Raoult D."/>
        </authorList>
    </citation>
    <scope>NUCLEOTIDE SEQUENCE [LARGE SCALE GENOMIC DNA]</scope>
    <source>
        <strain evidence="10 11">HD-03</strain>
    </source>
</reference>
<organism evidence="10 11">
    <name type="scientific">Halobacillus karajensis</name>
    <dbReference type="NCBI Taxonomy" id="195088"/>
    <lineage>
        <taxon>Bacteria</taxon>
        <taxon>Bacillati</taxon>
        <taxon>Bacillota</taxon>
        <taxon>Bacilli</taxon>
        <taxon>Bacillales</taxon>
        <taxon>Bacillaceae</taxon>
        <taxon>Halobacillus</taxon>
    </lineage>
</organism>
<name>A0A024P175_9BACI</name>
<feature type="binding site" evidence="8">
    <location>
        <begin position="11"/>
        <end position="13"/>
    </location>
    <ligand>
        <name>GTP</name>
        <dbReference type="ChEBI" id="CHEBI:37565"/>
    </ligand>
</feature>
<dbReference type="Gene3D" id="3.90.550.10">
    <property type="entry name" value="Spore Coat Polysaccharide Biosynthesis Protein SpsA, Chain A"/>
    <property type="match status" value="1"/>
</dbReference>
<dbReference type="GO" id="GO:0005525">
    <property type="term" value="F:GTP binding"/>
    <property type="evidence" value="ECO:0007669"/>
    <property type="project" value="UniProtKB-UniRule"/>
</dbReference>
<keyword evidence="11" id="KW-1185">Reference proteome</keyword>
<dbReference type="GO" id="GO:0046872">
    <property type="term" value="F:metal ion binding"/>
    <property type="evidence" value="ECO:0007669"/>
    <property type="project" value="UniProtKB-KW"/>
</dbReference>
<dbReference type="GO" id="GO:0005737">
    <property type="term" value="C:cytoplasm"/>
    <property type="evidence" value="ECO:0007669"/>
    <property type="project" value="UniProtKB-SubCell"/>
</dbReference>
<dbReference type="Pfam" id="PF12804">
    <property type="entry name" value="NTP_transf_3"/>
    <property type="match status" value="1"/>
</dbReference>
<evidence type="ECO:0000313" key="10">
    <source>
        <dbReference type="EMBL" id="CDQ22024.1"/>
    </source>
</evidence>
<dbReference type="InterPro" id="IPR025877">
    <property type="entry name" value="MobA-like_NTP_Trfase"/>
</dbReference>
<dbReference type="PANTHER" id="PTHR19136">
    <property type="entry name" value="MOLYBDENUM COFACTOR GUANYLYLTRANSFERASE"/>
    <property type="match status" value="1"/>
</dbReference>
<evidence type="ECO:0000256" key="1">
    <source>
        <dbReference type="ARBA" id="ARBA00022490"/>
    </source>
</evidence>
<dbReference type="SUPFAM" id="SSF53448">
    <property type="entry name" value="Nucleotide-diphospho-sugar transferases"/>
    <property type="match status" value="1"/>
</dbReference>
<keyword evidence="5 8" id="KW-0460">Magnesium</keyword>
<keyword evidence="4 8" id="KW-0547">Nucleotide-binding</keyword>
<accession>A0A024P175</accession>
<feature type="domain" description="MobA-like NTP transferase" evidence="9">
    <location>
        <begin position="8"/>
        <end position="152"/>
    </location>
</feature>
<evidence type="ECO:0000256" key="7">
    <source>
        <dbReference type="ARBA" id="ARBA00023150"/>
    </source>
</evidence>
<feature type="binding site" evidence="8">
    <location>
        <position position="94"/>
    </location>
    <ligand>
        <name>Mg(2+)</name>
        <dbReference type="ChEBI" id="CHEBI:18420"/>
    </ligand>
</feature>
<reference evidence="11" key="1">
    <citation type="submission" date="2014-03" db="EMBL/GenBank/DDBJ databases">
        <authorList>
            <person name="Urmite Genomes U."/>
        </authorList>
    </citation>
    <scope>NUCLEOTIDE SEQUENCE [LARGE SCALE GENOMIC DNA]</scope>
    <source>
        <strain evidence="11">HD-03</strain>
    </source>
</reference>
<dbReference type="GO" id="GO:0061603">
    <property type="term" value="F:molybdenum cofactor guanylyltransferase activity"/>
    <property type="evidence" value="ECO:0007669"/>
    <property type="project" value="UniProtKB-EC"/>
</dbReference>
<dbReference type="AlphaFoldDB" id="A0A024P175"/>
<comment type="catalytic activity">
    <reaction evidence="8">
        <text>Mo-molybdopterin + GTP + H(+) = Mo-molybdopterin guanine dinucleotide + diphosphate</text>
        <dbReference type="Rhea" id="RHEA:34243"/>
        <dbReference type="ChEBI" id="CHEBI:15378"/>
        <dbReference type="ChEBI" id="CHEBI:33019"/>
        <dbReference type="ChEBI" id="CHEBI:37565"/>
        <dbReference type="ChEBI" id="CHEBI:71302"/>
        <dbReference type="ChEBI" id="CHEBI:71310"/>
        <dbReference type="EC" id="2.7.7.77"/>
    </reaction>
</comment>
<protein>
    <recommendedName>
        <fullName evidence="8">Probable molybdenum cofactor guanylyltransferase</fullName>
        <shortName evidence="8">MoCo guanylyltransferase</shortName>
        <ecNumber evidence="8">2.7.7.77</ecNumber>
    </recommendedName>
    <alternativeName>
        <fullName evidence="8">GTP:molybdopterin guanylyltransferase</fullName>
    </alternativeName>
    <alternativeName>
        <fullName evidence="8">Mo-MPT guanylyltransferase</fullName>
    </alternativeName>
    <alternativeName>
        <fullName evidence="8">Molybdopterin guanylyltransferase</fullName>
    </alternativeName>
    <alternativeName>
        <fullName evidence="8">Molybdopterin-guanine dinucleotide synthase</fullName>
        <shortName evidence="8">MGD synthase</shortName>
    </alternativeName>
</protein>
<dbReference type="EC" id="2.7.7.77" evidence="8"/>
<comment type="similarity">
    <text evidence="8">Belongs to the MobA family.</text>
</comment>
<keyword evidence="3 8" id="KW-0479">Metal-binding</keyword>
<feature type="binding site" evidence="8">
    <location>
        <position position="65"/>
    </location>
    <ligand>
        <name>GTP</name>
        <dbReference type="ChEBI" id="CHEBI:37565"/>
    </ligand>
</feature>
<evidence type="ECO:0000259" key="9">
    <source>
        <dbReference type="Pfam" id="PF12804"/>
    </source>
</evidence>
<comment type="caution">
    <text evidence="10">The sequence shown here is derived from an EMBL/GenBank/DDBJ whole genome shotgun (WGS) entry which is preliminary data.</text>
</comment>
<evidence type="ECO:0000256" key="6">
    <source>
        <dbReference type="ARBA" id="ARBA00023134"/>
    </source>
</evidence>
<gene>
    <name evidence="8 10" type="primary">mobA</name>
    <name evidence="10" type="ORF">BN983_00223</name>
</gene>
<dbReference type="RefSeq" id="WP_051744165.1">
    <property type="nucleotide sequence ID" value="NZ_CCDH010000002.1"/>
</dbReference>
<dbReference type="GO" id="GO:0006777">
    <property type="term" value="P:Mo-molybdopterin cofactor biosynthetic process"/>
    <property type="evidence" value="ECO:0007669"/>
    <property type="project" value="UniProtKB-KW"/>
</dbReference>